<feature type="transmembrane region" description="Helical" evidence="8">
    <location>
        <begin position="156"/>
        <end position="174"/>
    </location>
</feature>
<sequence>MPSTLAFKEAFPHTIPMLLGFILMGATFGVLVQQEGYGFWVAMFMGLFVYAGAVQFLVVGLLSAHASLLSIFLLVALLNTRQICYAISMLEPFSTTGKRIYYLAHTLTDETFMLLNFAKPKQSAREDFMFAIALLNHIYWMVGTALGAVLGDGFSLNVEGISFIVVGTFLVIFIEQWKATKRHAPALIGLLSALACFILFGKTHFLLPTLLVMVGIFVLFRRRLE</sequence>
<dbReference type="OrthoDB" id="9803444at2"/>
<feature type="transmembrane region" description="Helical" evidence="8">
    <location>
        <begin position="206"/>
        <end position="224"/>
    </location>
</feature>
<reference evidence="9 10" key="1">
    <citation type="journal article" date="2011" name="Genome Biol. Evol.">
        <title>Comparative whole genome sequence analysis of the carcinogenic bacterial model pathogen Helicobacter felis.</title>
        <authorList>
            <person name="Arnold I.C."/>
            <person name="Zigova Z."/>
            <person name="Holden M."/>
            <person name="Lawley T.D."/>
            <person name="Rad R."/>
            <person name="Dougan G."/>
            <person name="Falkow S."/>
            <person name="Bentley S.D."/>
            <person name="Muller A."/>
        </authorList>
    </citation>
    <scope>NUCLEOTIDE SEQUENCE [LARGE SCALE GENOMIC DNA]</scope>
    <source>
        <strain evidence="10">ATCC 49179 / CCUG 28539 / NCTC 12436 / CS1</strain>
    </source>
</reference>
<dbReference type="AlphaFoldDB" id="E7AAC7"/>
<feature type="transmembrane region" description="Helical" evidence="8">
    <location>
        <begin position="128"/>
        <end position="150"/>
    </location>
</feature>
<dbReference type="RefSeq" id="WP_013469863.1">
    <property type="nucleotide sequence ID" value="NC_014810.2"/>
</dbReference>
<dbReference type="GO" id="GO:0005886">
    <property type="term" value="C:plasma membrane"/>
    <property type="evidence" value="ECO:0007669"/>
    <property type="project" value="UniProtKB-SubCell"/>
</dbReference>
<keyword evidence="10" id="KW-1185">Reference proteome</keyword>
<dbReference type="GeneID" id="36134072"/>
<feature type="transmembrane region" description="Helical" evidence="8">
    <location>
        <begin position="39"/>
        <end position="62"/>
    </location>
</feature>
<dbReference type="Proteomes" id="UP000007934">
    <property type="component" value="Chromosome"/>
</dbReference>
<dbReference type="PANTHER" id="PTHR34979:SF1">
    <property type="entry name" value="INNER MEMBRANE PROTEIN YGAZ"/>
    <property type="match status" value="1"/>
</dbReference>
<evidence type="ECO:0000256" key="7">
    <source>
        <dbReference type="ARBA" id="ARBA00023136"/>
    </source>
</evidence>
<keyword evidence="6 8" id="KW-1133">Transmembrane helix</keyword>
<evidence type="ECO:0000256" key="3">
    <source>
        <dbReference type="ARBA" id="ARBA00022448"/>
    </source>
</evidence>
<evidence type="ECO:0000313" key="10">
    <source>
        <dbReference type="Proteomes" id="UP000007934"/>
    </source>
</evidence>
<evidence type="ECO:0000256" key="2">
    <source>
        <dbReference type="ARBA" id="ARBA00010735"/>
    </source>
</evidence>
<dbReference type="Pfam" id="PF03591">
    <property type="entry name" value="AzlC"/>
    <property type="match status" value="1"/>
</dbReference>
<keyword evidence="5 8" id="KW-0812">Transmembrane</keyword>
<evidence type="ECO:0000256" key="8">
    <source>
        <dbReference type="SAM" id="Phobius"/>
    </source>
</evidence>
<name>E7AAC7_HELFC</name>
<dbReference type="PANTHER" id="PTHR34979">
    <property type="entry name" value="INNER MEMBRANE PROTEIN YGAZ"/>
    <property type="match status" value="1"/>
</dbReference>
<gene>
    <name evidence="9" type="ordered locus">Hfelis_14160</name>
</gene>
<evidence type="ECO:0000256" key="1">
    <source>
        <dbReference type="ARBA" id="ARBA00004651"/>
    </source>
</evidence>
<keyword evidence="7 8" id="KW-0472">Membrane</keyword>
<organism evidence="9 10">
    <name type="scientific">Helicobacter felis (strain ATCC 49179 / CCUG 28539 / NCTC 12436 / CS1)</name>
    <dbReference type="NCBI Taxonomy" id="936155"/>
    <lineage>
        <taxon>Bacteria</taxon>
        <taxon>Pseudomonadati</taxon>
        <taxon>Campylobacterota</taxon>
        <taxon>Epsilonproteobacteria</taxon>
        <taxon>Campylobacterales</taxon>
        <taxon>Helicobacteraceae</taxon>
        <taxon>Helicobacter</taxon>
    </lineage>
</organism>
<proteinExistence type="inferred from homology"/>
<dbReference type="HOGENOM" id="CLU_065777_4_0_7"/>
<evidence type="ECO:0000313" key="9">
    <source>
        <dbReference type="EMBL" id="CBY83500.1"/>
    </source>
</evidence>
<keyword evidence="3" id="KW-0813">Transport</keyword>
<keyword evidence="4" id="KW-1003">Cell membrane</keyword>
<dbReference type="InterPro" id="IPR011606">
    <property type="entry name" value="Brnchd-chn_aa_trnsp_permease"/>
</dbReference>
<comment type="subcellular location">
    <subcellularLocation>
        <location evidence="1">Cell membrane</location>
        <topology evidence="1">Multi-pass membrane protein</topology>
    </subcellularLocation>
</comment>
<dbReference type="STRING" id="936155.HFELIS_14160"/>
<dbReference type="EMBL" id="FQ670179">
    <property type="protein sequence ID" value="CBY83500.1"/>
    <property type="molecule type" value="Genomic_DNA"/>
</dbReference>
<dbReference type="eggNOG" id="COG1296">
    <property type="taxonomic scope" value="Bacteria"/>
</dbReference>
<evidence type="ECO:0000256" key="5">
    <source>
        <dbReference type="ARBA" id="ARBA00022692"/>
    </source>
</evidence>
<comment type="similarity">
    <text evidence="2">Belongs to the AzlC family.</text>
</comment>
<accession>E7AAC7</accession>
<feature type="transmembrane region" description="Helical" evidence="8">
    <location>
        <begin position="183"/>
        <end position="200"/>
    </location>
</feature>
<evidence type="ECO:0000256" key="6">
    <source>
        <dbReference type="ARBA" id="ARBA00022989"/>
    </source>
</evidence>
<feature type="transmembrane region" description="Helical" evidence="8">
    <location>
        <begin position="68"/>
        <end position="90"/>
    </location>
</feature>
<dbReference type="KEGG" id="hfe:HFELIS_14160"/>
<dbReference type="GO" id="GO:1903785">
    <property type="term" value="P:L-valine transmembrane transport"/>
    <property type="evidence" value="ECO:0007669"/>
    <property type="project" value="TreeGrafter"/>
</dbReference>
<protein>
    <submittedName>
        <fullName evidence="9">Branched-chain amino acid transport protein</fullName>
    </submittedName>
</protein>
<evidence type="ECO:0000256" key="4">
    <source>
        <dbReference type="ARBA" id="ARBA00022475"/>
    </source>
</evidence>
<feature type="transmembrane region" description="Helical" evidence="8">
    <location>
        <begin position="15"/>
        <end position="32"/>
    </location>
</feature>